<evidence type="ECO:0000313" key="2">
    <source>
        <dbReference type="EMBL" id="CAB1453903.1"/>
    </source>
</evidence>
<evidence type="ECO:0000313" key="3">
    <source>
        <dbReference type="Proteomes" id="UP001153269"/>
    </source>
</evidence>
<evidence type="ECO:0000256" key="1">
    <source>
        <dbReference type="SAM" id="MobiDB-lite"/>
    </source>
</evidence>
<protein>
    <submittedName>
        <fullName evidence="2">Uncharacterized protein</fullName>
    </submittedName>
</protein>
<accession>A0A9N7VMV3</accession>
<feature type="region of interest" description="Disordered" evidence="1">
    <location>
        <begin position="1"/>
        <end position="21"/>
    </location>
</feature>
<feature type="region of interest" description="Disordered" evidence="1">
    <location>
        <begin position="39"/>
        <end position="66"/>
    </location>
</feature>
<name>A0A9N7VMV3_PLEPL</name>
<gene>
    <name evidence="2" type="ORF">PLEPLA_LOCUS41663</name>
</gene>
<feature type="compositionally biased region" description="Low complexity" evidence="1">
    <location>
        <begin position="9"/>
        <end position="21"/>
    </location>
</feature>
<organism evidence="2 3">
    <name type="scientific">Pleuronectes platessa</name>
    <name type="common">European plaice</name>
    <dbReference type="NCBI Taxonomy" id="8262"/>
    <lineage>
        <taxon>Eukaryota</taxon>
        <taxon>Metazoa</taxon>
        <taxon>Chordata</taxon>
        <taxon>Craniata</taxon>
        <taxon>Vertebrata</taxon>
        <taxon>Euteleostomi</taxon>
        <taxon>Actinopterygii</taxon>
        <taxon>Neopterygii</taxon>
        <taxon>Teleostei</taxon>
        <taxon>Neoteleostei</taxon>
        <taxon>Acanthomorphata</taxon>
        <taxon>Carangaria</taxon>
        <taxon>Pleuronectiformes</taxon>
        <taxon>Pleuronectoidei</taxon>
        <taxon>Pleuronectidae</taxon>
        <taxon>Pleuronectes</taxon>
    </lineage>
</organism>
<dbReference type="AlphaFoldDB" id="A0A9N7VMV3"/>
<proteinExistence type="predicted"/>
<keyword evidence="3" id="KW-1185">Reference proteome</keyword>
<dbReference type="Proteomes" id="UP001153269">
    <property type="component" value="Unassembled WGS sequence"/>
</dbReference>
<dbReference type="EMBL" id="CADEAL010004192">
    <property type="protein sequence ID" value="CAB1453903.1"/>
    <property type="molecule type" value="Genomic_DNA"/>
</dbReference>
<comment type="caution">
    <text evidence="2">The sequence shown here is derived from an EMBL/GenBank/DDBJ whole genome shotgun (WGS) entry which is preliminary data.</text>
</comment>
<sequence>MNSRLKAGVPSPLLPESPALSSSAVPVWVTAPSTIKPHQLPGSASPAAVFCPTPPTTQPSSSQIDHKTALKLPHSRLPSPQLISCVGFPWSAPVSQSAARRRAEAHRRVPVRTEGSPSVAVAEVIREKGPTRVQSGRPA</sequence>
<reference evidence="2" key="1">
    <citation type="submission" date="2020-03" db="EMBL/GenBank/DDBJ databases">
        <authorList>
            <person name="Weist P."/>
        </authorList>
    </citation>
    <scope>NUCLEOTIDE SEQUENCE</scope>
</reference>